<dbReference type="InterPro" id="IPR020285">
    <property type="entry name" value="Gp17"/>
</dbReference>
<dbReference type="AlphaFoldDB" id="A0ABD4LN96"/>
<organism evidence="1 2">
    <name type="scientific">Bacillus cereus</name>
    <dbReference type="NCBI Taxonomy" id="1396"/>
    <lineage>
        <taxon>Bacteria</taxon>
        <taxon>Bacillati</taxon>
        <taxon>Bacillota</taxon>
        <taxon>Bacilli</taxon>
        <taxon>Bacillales</taxon>
        <taxon>Bacillaceae</taxon>
        <taxon>Bacillus</taxon>
        <taxon>Bacillus cereus group</taxon>
    </lineage>
</organism>
<name>A0ABD4LN96_BACCE</name>
<evidence type="ECO:0000313" key="2">
    <source>
        <dbReference type="Proteomes" id="UP000613452"/>
    </source>
</evidence>
<evidence type="ECO:0008006" key="3">
    <source>
        <dbReference type="Google" id="ProtNLM"/>
    </source>
</evidence>
<evidence type="ECO:0000313" key="1">
    <source>
        <dbReference type="EMBL" id="MBK1611745.1"/>
    </source>
</evidence>
<proteinExistence type="predicted"/>
<protein>
    <recommendedName>
        <fullName evidence="3">Phage protein</fullName>
    </recommendedName>
</protein>
<dbReference type="Pfam" id="PF17420">
    <property type="entry name" value="GP17"/>
    <property type="match status" value="1"/>
</dbReference>
<dbReference type="Proteomes" id="UP000613452">
    <property type="component" value="Unassembled WGS sequence"/>
</dbReference>
<accession>A0ABD4LN96</accession>
<sequence length="102" mass="12025">MAKKLRVAHFPQIPCKAFYVEVKDVEEAKLISDTLANYDLFQYENNIKGDYANATVVEEYCKEEGEWISWSDDETGIDDIDDYFEHREKIKRELVEELNRGL</sequence>
<gene>
    <name evidence="1" type="ORF">JCR31_28290</name>
</gene>
<comment type="caution">
    <text evidence="1">The sequence shown here is derived from an EMBL/GenBank/DDBJ whole genome shotgun (WGS) entry which is preliminary data.</text>
</comment>
<dbReference type="RefSeq" id="WP_200152584.1">
    <property type="nucleotide sequence ID" value="NZ_JAEFBZ010000007.1"/>
</dbReference>
<dbReference type="EMBL" id="JAEFBZ010000007">
    <property type="protein sequence ID" value="MBK1611745.1"/>
    <property type="molecule type" value="Genomic_DNA"/>
</dbReference>
<reference evidence="1 2" key="1">
    <citation type="submission" date="2020-12" db="EMBL/GenBank/DDBJ databases">
        <title>Genome assembly for a thermostable protease producing Bacillus cereus MAKP1 strain isolated from chicken gut.</title>
        <authorList>
            <person name="Malaviya A."/>
        </authorList>
    </citation>
    <scope>NUCLEOTIDE SEQUENCE [LARGE SCALE GENOMIC DNA]</scope>
    <source>
        <strain evidence="1 2">MAKP1</strain>
    </source>
</reference>